<evidence type="ECO:0000256" key="11">
    <source>
        <dbReference type="ARBA" id="ARBA00023157"/>
    </source>
</evidence>
<evidence type="ECO:0000256" key="16">
    <source>
        <dbReference type="SAM" id="Phobius"/>
    </source>
</evidence>
<evidence type="ECO:0000256" key="7">
    <source>
        <dbReference type="ARBA" id="ARBA00022847"/>
    </source>
</evidence>
<evidence type="ECO:0000256" key="9">
    <source>
        <dbReference type="ARBA" id="ARBA00023053"/>
    </source>
</evidence>
<dbReference type="InterPro" id="IPR037272">
    <property type="entry name" value="SNS_sf"/>
</dbReference>
<evidence type="ECO:0000256" key="4">
    <source>
        <dbReference type="ARBA" id="ARBA00022692"/>
    </source>
</evidence>
<keyword evidence="10 16" id="KW-0472">Membrane</keyword>
<dbReference type="PRINTS" id="PR00176">
    <property type="entry name" value="NANEUSMPORT"/>
</dbReference>
<sequence length="577" mass="64314">MEEEKNKNGNEGCSFLAPRRASQGAPPREQWSRKIEFLFACVGFAVGYGNFWRFPFKCFKNGGGAFLIPFLICLVLAGIPLFMLELGLGQLTQAGPLKAWRKICPLMTGIGYGMVVVCFLVSIYYNVILAWSCFYFFNSFKSTLPWDGGMASTVGNLTNSTNNLTVDVTSQSKYFFEHEVLNISGAVDDYGVINWKVTLCLLLAWTLVYFCIFKGIRTTGKVVYITATLPYVMLLIFFIHGVQLPGATKGIMYYITPVWSMLAKPQVWVDAASQVFYSLTLGFGVMLTFASYNKQDNNLVRDALLISIIDALTSIFSGVVVFTIIGYLAEVQGKEVDDPTIATDGPGLVFIVYPAALATLPQPQIWSVVFFLMLITLGLDSQFGQVELICAAIIEQYPEKLKKRKEWVVLAVCVLLFLCGLICMTRSGMYWFNLIDNFSAGISLLFLGLCELITVGWIFGANNFRTQIESLVGFQISSFWIIMWKFVTPVIVTAIFLSSLITNKPLTYETYMYPDWSQAVGWLMAIASMICVPVVALLSWHSADGNTSREKLIDSMSAVDCFKVDKDADVPLYAVEM</sequence>
<keyword evidence="7 14" id="KW-0769">Symport</keyword>
<evidence type="ECO:0000313" key="18">
    <source>
        <dbReference type="Proteomes" id="UP000594262"/>
    </source>
</evidence>
<feature type="transmembrane region" description="Helical" evidence="16">
    <location>
        <begin position="66"/>
        <end position="88"/>
    </location>
</feature>
<feature type="transmembrane region" description="Helical" evidence="16">
    <location>
        <begin position="275"/>
        <end position="292"/>
    </location>
</feature>
<evidence type="ECO:0000256" key="10">
    <source>
        <dbReference type="ARBA" id="ARBA00023136"/>
    </source>
</evidence>
<keyword evidence="18" id="KW-1185">Reference proteome</keyword>
<feature type="transmembrane region" description="Helical" evidence="16">
    <location>
        <begin position="407"/>
        <end position="432"/>
    </location>
</feature>
<evidence type="ECO:0000256" key="3">
    <source>
        <dbReference type="ARBA" id="ARBA00022475"/>
    </source>
</evidence>
<comment type="similarity">
    <text evidence="14">Belongs to the sodium:neurotransmitter symporter (SNF) (TC 2.A.22) family.</text>
</comment>
<dbReference type="Pfam" id="PF00209">
    <property type="entry name" value="SNF"/>
    <property type="match status" value="1"/>
</dbReference>
<feature type="transmembrane region" description="Helical" evidence="16">
    <location>
        <begin position="521"/>
        <end position="540"/>
    </location>
</feature>
<evidence type="ECO:0000256" key="8">
    <source>
        <dbReference type="ARBA" id="ARBA00022989"/>
    </source>
</evidence>
<dbReference type="GO" id="GO:0015378">
    <property type="term" value="F:sodium:chloride symporter activity"/>
    <property type="evidence" value="ECO:0007669"/>
    <property type="project" value="UniProtKB-ARBA"/>
</dbReference>
<dbReference type="NCBIfam" id="NF037979">
    <property type="entry name" value="Na_transp"/>
    <property type="match status" value="1"/>
</dbReference>
<dbReference type="GO" id="GO:0008504">
    <property type="term" value="F:monoamine transmembrane transporter activity"/>
    <property type="evidence" value="ECO:0007669"/>
    <property type="project" value="UniProtKB-ARBA"/>
</dbReference>
<dbReference type="EnsemblMetazoa" id="CLYHEMT011656.1">
    <property type="protein sequence ID" value="CLYHEMP011656.1"/>
    <property type="gene ID" value="CLYHEMG011656"/>
</dbReference>
<dbReference type="InterPro" id="IPR000175">
    <property type="entry name" value="Na/ntran_symport"/>
</dbReference>
<evidence type="ECO:0000256" key="6">
    <source>
        <dbReference type="ARBA" id="ARBA00022775"/>
    </source>
</evidence>
<feature type="transmembrane region" description="Helical" evidence="16">
    <location>
        <begin position="37"/>
        <end position="54"/>
    </location>
</feature>
<organism evidence="17 18">
    <name type="scientific">Clytia hemisphaerica</name>
    <dbReference type="NCBI Taxonomy" id="252671"/>
    <lineage>
        <taxon>Eukaryota</taxon>
        <taxon>Metazoa</taxon>
        <taxon>Cnidaria</taxon>
        <taxon>Hydrozoa</taxon>
        <taxon>Hydroidolina</taxon>
        <taxon>Leptothecata</taxon>
        <taxon>Obeliida</taxon>
        <taxon>Clytiidae</taxon>
        <taxon>Clytia</taxon>
    </lineage>
</organism>
<dbReference type="GO" id="GO:0090493">
    <property type="term" value="P:catecholamine uptake"/>
    <property type="evidence" value="ECO:0007669"/>
    <property type="project" value="UniProtKB-ARBA"/>
</dbReference>
<feature type="region of interest" description="Disordered" evidence="15">
    <location>
        <begin position="1"/>
        <end position="27"/>
    </location>
</feature>
<feature type="transmembrane region" description="Helical" evidence="16">
    <location>
        <begin position="438"/>
        <end position="459"/>
    </location>
</feature>
<keyword evidence="4 14" id="KW-0812">Transmembrane</keyword>
<feature type="transmembrane region" description="Helical" evidence="16">
    <location>
        <begin position="304"/>
        <end position="328"/>
    </location>
</feature>
<feature type="transmembrane region" description="Helical" evidence="16">
    <location>
        <begin position="192"/>
        <end position="210"/>
    </location>
</feature>
<dbReference type="GO" id="GO:0006836">
    <property type="term" value="P:neurotransmitter transport"/>
    <property type="evidence" value="ECO:0007669"/>
    <property type="project" value="UniProtKB-KW"/>
</dbReference>
<feature type="binding site" evidence="13">
    <location>
        <position position="46"/>
    </location>
    <ligand>
        <name>Na(+)</name>
        <dbReference type="ChEBI" id="CHEBI:29101"/>
        <label>1</label>
    </ligand>
</feature>
<evidence type="ECO:0000256" key="15">
    <source>
        <dbReference type="SAM" id="MobiDB-lite"/>
    </source>
</evidence>
<feature type="transmembrane region" description="Helical" evidence="16">
    <location>
        <begin position="109"/>
        <end position="137"/>
    </location>
</feature>
<dbReference type="SUPFAM" id="SSF161070">
    <property type="entry name" value="SNF-like"/>
    <property type="match status" value="1"/>
</dbReference>
<keyword evidence="3" id="KW-1003">Cell membrane</keyword>
<dbReference type="GO" id="GO:0046872">
    <property type="term" value="F:metal ion binding"/>
    <property type="evidence" value="ECO:0007669"/>
    <property type="project" value="UniProtKB-KW"/>
</dbReference>
<keyword evidence="8 16" id="KW-1133">Transmembrane helix</keyword>
<reference evidence="17" key="1">
    <citation type="submission" date="2021-01" db="UniProtKB">
        <authorList>
            <consortium name="EnsemblMetazoa"/>
        </authorList>
    </citation>
    <scope>IDENTIFICATION</scope>
</reference>
<feature type="transmembrane region" description="Helical" evidence="16">
    <location>
        <begin position="222"/>
        <end position="242"/>
    </location>
</feature>
<feature type="transmembrane region" description="Helical" evidence="16">
    <location>
        <begin position="348"/>
        <end position="375"/>
    </location>
</feature>
<dbReference type="OrthoDB" id="6581954at2759"/>
<evidence type="ECO:0000313" key="17">
    <source>
        <dbReference type="EnsemblMetazoa" id="CLYHEMP011656.1"/>
    </source>
</evidence>
<keyword evidence="5 13" id="KW-0479">Metal-binding</keyword>
<dbReference type="AlphaFoldDB" id="A0A7M5ULG4"/>
<evidence type="ECO:0000256" key="13">
    <source>
        <dbReference type="PIRSR" id="PIRSR600175-1"/>
    </source>
</evidence>
<feature type="binding site" evidence="13">
    <location>
        <position position="377"/>
    </location>
    <ligand>
        <name>Na(+)</name>
        <dbReference type="ChEBI" id="CHEBI:29101"/>
        <label>1</label>
    </ligand>
</feature>
<keyword evidence="6" id="KW-0532">Neurotransmitter transport</keyword>
<dbReference type="PANTHER" id="PTHR11616">
    <property type="entry name" value="SODIUM/CHLORIDE DEPENDENT TRANSPORTER"/>
    <property type="match status" value="1"/>
</dbReference>
<dbReference type="Proteomes" id="UP000594262">
    <property type="component" value="Unplaced"/>
</dbReference>
<dbReference type="PROSITE" id="PS00610">
    <property type="entry name" value="NA_NEUROTRAN_SYMP_1"/>
    <property type="match status" value="1"/>
</dbReference>
<feature type="binding site" evidence="13">
    <location>
        <position position="50"/>
    </location>
    <ligand>
        <name>Na(+)</name>
        <dbReference type="ChEBI" id="CHEBI:29101"/>
        <label>1</label>
    </ligand>
</feature>
<keyword evidence="11" id="KW-1015">Disulfide bond</keyword>
<feature type="binding site" evidence="13">
    <location>
        <position position="45"/>
    </location>
    <ligand>
        <name>Na(+)</name>
        <dbReference type="ChEBI" id="CHEBI:29101"/>
        <label>1</label>
    </ligand>
</feature>
<keyword evidence="9 13" id="KW-0915">Sodium</keyword>
<keyword evidence="12" id="KW-0325">Glycoprotein</keyword>
<dbReference type="PANTHER" id="PTHR11616:SF320">
    <property type="entry name" value="SODIUM-DEPENDENT NORADRENALINE TRANSPORTER"/>
    <property type="match status" value="1"/>
</dbReference>
<proteinExistence type="inferred from homology"/>
<protein>
    <recommendedName>
        <fullName evidence="14">Transporter</fullName>
    </recommendedName>
</protein>
<name>A0A7M5ULG4_9CNID</name>
<dbReference type="GO" id="GO:0006865">
    <property type="term" value="P:amino acid transport"/>
    <property type="evidence" value="ECO:0007669"/>
    <property type="project" value="TreeGrafter"/>
</dbReference>
<dbReference type="GO" id="GO:0005886">
    <property type="term" value="C:plasma membrane"/>
    <property type="evidence" value="ECO:0007669"/>
    <property type="project" value="UniProtKB-SubCell"/>
</dbReference>
<evidence type="ECO:0000256" key="5">
    <source>
        <dbReference type="ARBA" id="ARBA00022723"/>
    </source>
</evidence>
<dbReference type="PROSITE" id="PS50267">
    <property type="entry name" value="NA_NEUROTRAN_SYMP_3"/>
    <property type="match status" value="1"/>
</dbReference>
<evidence type="ECO:0000256" key="2">
    <source>
        <dbReference type="ARBA" id="ARBA00022448"/>
    </source>
</evidence>
<feature type="binding site" evidence="13">
    <location>
        <position position="380"/>
    </location>
    <ligand>
        <name>Na(+)</name>
        <dbReference type="ChEBI" id="CHEBI:29101"/>
        <label>1</label>
    </ligand>
</feature>
<evidence type="ECO:0000256" key="14">
    <source>
        <dbReference type="RuleBase" id="RU003732"/>
    </source>
</evidence>
<feature type="binding site" evidence="13">
    <location>
        <position position="43"/>
    </location>
    <ligand>
        <name>Na(+)</name>
        <dbReference type="ChEBI" id="CHEBI:29101"/>
        <label>1</label>
    </ligand>
</feature>
<comment type="subcellular location">
    <subcellularLocation>
        <location evidence="1">Cell membrane</location>
        <topology evidence="1">Multi-pass membrane protein</topology>
    </subcellularLocation>
</comment>
<accession>A0A7M5ULG4</accession>
<feature type="binding site" evidence="13">
    <location>
        <position position="278"/>
    </location>
    <ligand>
        <name>Na(+)</name>
        <dbReference type="ChEBI" id="CHEBI:29101"/>
        <label>1</label>
    </ligand>
</feature>
<feature type="transmembrane region" description="Helical" evidence="16">
    <location>
        <begin position="479"/>
        <end position="501"/>
    </location>
</feature>
<keyword evidence="2 14" id="KW-0813">Transport</keyword>
<evidence type="ECO:0000256" key="12">
    <source>
        <dbReference type="ARBA" id="ARBA00023180"/>
    </source>
</evidence>
<evidence type="ECO:0000256" key="1">
    <source>
        <dbReference type="ARBA" id="ARBA00004651"/>
    </source>
</evidence>
<feature type="binding site" evidence="13">
    <location>
        <position position="381"/>
    </location>
    <ligand>
        <name>Na(+)</name>
        <dbReference type="ChEBI" id="CHEBI:29101"/>
        <label>1</label>
    </ligand>
</feature>